<dbReference type="InterPro" id="IPR020569">
    <property type="entry name" value="UPF0029_Impact_CS"/>
</dbReference>
<evidence type="ECO:0000313" key="6">
    <source>
        <dbReference type="Proteomes" id="UP000297475"/>
    </source>
</evidence>
<dbReference type="GO" id="GO:0017111">
    <property type="term" value="F:ribonucleoside triphosphate phosphatase activity"/>
    <property type="evidence" value="ECO:0007669"/>
    <property type="project" value="UniProtKB-ARBA"/>
</dbReference>
<dbReference type="InterPro" id="IPR023582">
    <property type="entry name" value="Impact"/>
</dbReference>
<comment type="caution">
    <text evidence="5">The sequence shown here is derived from an EMBL/GenBank/DDBJ whole genome shotgun (WGS) entry which is preliminary data.</text>
</comment>
<dbReference type="PROSITE" id="PS00910">
    <property type="entry name" value="UPF0029"/>
    <property type="match status" value="1"/>
</dbReference>
<dbReference type="SUPFAM" id="SSF54980">
    <property type="entry name" value="EF-G C-terminal domain-like"/>
    <property type="match status" value="1"/>
</dbReference>
<dbReference type="GO" id="GO:0005737">
    <property type="term" value="C:cytoplasm"/>
    <property type="evidence" value="ECO:0007669"/>
    <property type="project" value="TreeGrafter"/>
</dbReference>
<dbReference type="GO" id="GO:0032561">
    <property type="term" value="F:guanyl ribonucleotide binding"/>
    <property type="evidence" value="ECO:0007669"/>
    <property type="project" value="UniProtKB-ARBA"/>
</dbReference>
<evidence type="ECO:0000259" key="3">
    <source>
        <dbReference type="Pfam" id="PF01205"/>
    </source>
</evidence>
<proteinExistence type="inferred from homology"/>
<keyword evidence="6" id="KW-1185">Reference proteome</keyword>
<accession>A0A4Z0W6U0</accession>
<dbReference type="Pfam" id="PF01205">
    <property type="entry name" value="Impact_N"/>
    <property type="match status" value="1"/>
</dbReference>
<dbReference type="GO" id="GO:0006446">
    <property type="term" value="P:regulation of translational initiation"/>
    <property type="evidence" value="ECO:0007669"/>
    <property type="project" value="TreeGrafter"/>
</dbReference>
<evidence type="ECO:0000259" key="4">
    <source>
        <dbReference type="Pfam" id="PF09186"/>
    </source>
</evidence>
<sequence length="267" mass="28386">MERSAISSGLVHFSFDNGCCHGPQSIDRCYATLTRIHWQLARPGRSKSDKLAPAKQPGSSVSDSGYPIPGARHVREVIIRKSRFIAVLDRVCERADMEALVAHCRSEYPRASHYCLAFNAGPPGSSRAIGQSDDGEPHGTAGQPMLNVLLHANIGEAGIVVIRYFGGTKLGKGGLARAYAEAANAVLADAPVAEALAMQVVSLELSYAQAERIEAWVSSEQAEIADRQFGATVALTLQVPAARLPALEDLLQQIGAPGLTHTGDNHA</sequence>
<dbReference type="InterPro" id="IPR020568">
    <property type="entry name" value="Ribosomal_Su5_D2-typ_SF"/>
</dbReference>
<dbReference type="Proteomes" id="UP000297475">
    <property type="component" value="Unassembled WGS sequence"/>
</dbReference>
<evidence type="ECO:0000313" key="5">
    <source>
        <dbReference type="EMBL" id="TGG93554.1"/>
    </source>
</evidence>
<feature type="domain" description="UPF0029" evidence="4">
    <location>
        <begin position="203"/>
        <end position="254"/>
    </location>
</feature>
<dbReference type="InterPro" id="IPR035647">
    <property type="entry name" value="EFG_III/V"/>
</dbReference>
<dbReference type="Gene3D" id="3.30.70.240">
    <property type="match status" value="1"/>
</dbReference>
<dbReference type="Gene3D" id="3.30.230.30">
    <property type="entry name" value="Impact, N-terminal domain"/>
    <property type="match status" value="1"/>
</dbReference>
<dbReference type="SUPFAM" id="SSF54211">
    <property type="entry name" value="Ribosomal protein S5 domain 2-like"/>
    <property type="match status" value="1"/>
</dbReference>
<dbReference type="EMBL" id="SRMF01000003">
    <property type="protein sequence ID" value="TGG93554.1"/>
    <property type="molecule type" value="Genomic_DNA"/>
</dbReference>
<dbReference type="OrthoDB" id="9813771at2"/>
<dbReference type="GO" id="GO:0043168">
    <property type="term" value="F:anion binding"/>
    <property type="evidence" value="ECO:0007669"/>
    <property type="project" value="UniProtKB-ARBA"/>
</dbReference>
<dbReference type="PANTHER" id="PTHR16301">
    <property type="entry name" value="IMPACT-RELATED"/>
    <property type="match status" value="1"/>
</dbReference>
<dbReference type="InterPro" id="IPR036956">
    <property type="entry name" value="Impact_N_sf"/>
</dbReference>
<reference evidence="5 6" key="1">
    <citation type="submission" date="2019-04" db="EMBL/GenBank/DDBJ databases">
        <title>Natronospirillum operosus gen. nov., sp. nov., a haloalkaliphilic satellite isolated from decaying biomass of laboratory culture of cyanobacterium Geitlerinema sp. and proposal of Natronospirillaceae fam. nov. and Saccharospirillaceae fam. nov.</title>
        <authorList>
            <person name="Kevbrin V."/>
            <person name="Boltyanskaya Y."/>
            <person name="Koziaeva V."/>
            <person name="Grouzdev D.S."/>
            <person name="Park M."/>
            <person name="Cho J."/>
        </authorList>
    </citation>
    <scope>NUCLEOTIDE SEQUENCE [LARGE SCALE GENOMIC DNA]</scope>
    <source>
        <strain evidence="5 6">G-116</strain>
    </source>
</reference>
<dbReference type="Pfam" id="PF09186">
    <property type="entry name" value="DUF1949"/>
    <property type="match status" value="1"/>
</dbReference>
<evidence type="ECO:0000256" key="2">
    <source>
        <dbReference type="SAM" id="MobiDB-lite"/>
    </source>
</evidence>
<dbReference type="InterPro" id="IPR015269">
    <property type="entry name" value="UPF0029_Impact_C"/>
</dbReference>
<organism evidence="5 6">
    <name type="scientific">Natronospirillum operosum</name>
    <dbReference type="NCBI Taxonomy" id="2759953"/>
    <lineage>
        <taxon>Bacteria</taxon>
        <taxon>Pseudomonadati</taxon>
        <taxon>Pseudomonadota</taxon>
        <taxon>Gammaproteobacteria</taxon>
        <taxon>Oceanospirillales</taxon>
        <taxon>Natronospirillaceae</taxon>
        <taxon>Natronospirillum</taxon>
    </lineage>
</organism>
<protein>
    <submittedName>
        <fullName evidence="5">YigZ family protein</fullName>
    </submittedName>
</protein>
<dbReference type="AlphaFoldDB" id="A0A4Z0W6U0"/>
<dbReference type="InterPro" id="IPR015796">
    <property type="entry name" value="Impact_YigZ-like"/>
</dbReference>
<feature type="domain" description="Impact N-terminal" evidence="3">
    <location>
        <begin position="80"/>
        <end position="187"/>
    </location>
</feature>
<feature type="region of interest" description="Disordered" evidence="2">
    <location>
        <begin position="44"/>
        <end position="66"/>
    </location>
</feature>
<dbReference type="PANTHER" id="PTHR16301:SF20">
    <property type="entry name" value="IMPACT FAMILY MEMBER YIGZ"/>
    <property type="match status" value="1"/>
</dbReference>
<gene>
    <name evidence="5" type="ORF">E4656_10955</name>
</gene>
<dbReference type="NCBIfam" id="TIGR00257">
    <property type="entry name" value="IMPACT_YIGZ"/>
    <property type="match status" value="1"/>
</dbReference>
<name>A0A4Z0W6U0_9GAMM</name>
<comment type="similarity">
    <text evidence="1">Belongs to the IMPACT family.</text>
</comment>
<evidence type="ECO:0000256" key="1">
    <source>
        <dbReference type="ARBA" id="ARBA00007665"/>
    </source>
</evidence>
<dbReference type="InterPro" id="IPR001498">
    <property type="entry name" value="Impact_N"/>
</dbReference>